<evidence type="ECO:0000256" key="1">
    <source>
        <dbReference type="ARBA" id="ARBA00001947"/>
    </source>
</evidence>
<dbReference type="GO" id="GO:0046872">
    <property type="term" value="F:metal ion binding"/>
    <property type="evidence" value="ECO:0007669"/>
    <property type="project" value="UniProtKB-KW"/>
</dbReference>
<dbReference type="AlphaFoldDB" id="A0A7S7NRZ7"/>
<reference evidence="8 9" key="1">
    <citation type="submission" date="2020-10" db="EMBL/GenBank/DDBJ databases">
        <title>Complete genome sequence of Paludibaculum fermentans P105T, a facultatively anaerobic acidobacterium capable of dissimilatory Fe(III) reduction.</title>
        <authorList>
            <person name="Dedysh S.N."/>
            <person name="Beletsky A.V."/>
            <person name="Kulichevskaya I.S."/>
            <person name="Mardanov A.V."/>
            <person name="Ravin N.V."/>
        </authorList>
    </citation>
    <scope>NUCLEOTIDE SEQUENCE [LARGE SCALE GENOMIC DNA]</scope>
    <source>
        <strain evidence="8 9">P105</strain>
    </source>
</reference>
<dbReference type="InterPro" id="IPR031640">
    <property type="entry name" value="Glu_dehyd_C"/>
</dbReference>
<evidence type="ECO:0000256" key="4">
    <source>
        <dbReference type="ARBA" id="ARBA00022833"/>
    </source>
</evidence>
<evidence type="ECO:0000313" key="9">
    <source>
        <dbReference type="Proteomes" id="UP000593892"/>
    </source>
</evidence>
<comment type="similarity">
    <text evidence="2">Belongs to the zinc-containing alcohol dehydrogenase family.</text>
</comment>
<evidence type="ECO:0000313" key="8">
    <source>
        <dbReference type="EMBL" id="QOY88635.1"/>
    </source>
</evidence>
<dbReference type="PANTHER" id="PTHR43161">
    <property type="entry name" value="SORBITOL DEHYDROGENASE"/>
    <property type="match status" value="1"/>
</dbReference>
<dbReference type="PANTHER" id="PTHR43161:SF9">
    <property type="entry name" value="SORBITOL DEHYDROGENASE"/>
    <property type="match status" value="1"/>
</dbReference>
<keyword evidence="9" id="KW-1185">Reference proteome</keyword>
<dbReference type="KEGG" id="pfer:IRI77_01345"/>
<feature type="domain" description="Glucose dehydrogenase C-terminal" evidence="7">
    <location>
        <begin position="143"/>
        <end position="315"/>
    </location>
</feature>
<dbReference type="InterPro" id="IPR036291">
    <property type="entry name" value="NAD(P)-bd_dom_sf"/>
</dbReference>
<dbReference type="InterPro" id="IPR011032">
    <property type="entry name" value="GroES-like_sf"/>
</dbReference>
<dbReference type="SUPFAM" id="SSF50129">
    <property type="entry name" value="GroES-like"/>
    <property type="match status" value="1"/>
</dbReference>
<evidence type="ECO:0000259" key="7">
    <source>
        <dbReference type="Pfam" id="PF16912"/>
    </source>
</evidence>
<proteinExistence type="inferred from homology"/>
<dbReference type="Gene3D" id="3.90.180.10">
    <property type="entry name" value="Medium-chain alcohol dehydrogenases, catalytic domain"/>
    <property type="match status" value="1"/>
</dbReference>
<dbReference type="EMBL" id="CP063849">
    <property type="protein sequence ID" value="QOY88635.1"/>
    <property type="molecule type" value="Genomic_DNA"/>
</dbReference>
<dbReference type="Proteomes" id="UP000593892">
    <property type="component" value="Chromosome"/>
</dbReference>
<gene>
    <name evidence="8" type="ORF">IRI77_01345</name>
</gene>
<organism evidence="8 9">
    <name type="scientific">Paludibaculum fermentans</name>
    <dbReference type="NCBI Taxonomy" id="1473598"/>
    <lineage>
        <taxon>Bacteria</taxon>
        <taxon>Pseudomonadati</taxon>
        <taxon>Acidobacteriota</taxon>
        <taxon>Terriglobia</taxon>
        <taxon>Bryobacterales</taxon>
        <taxon>Bryobacteraceae</taxon>
        <taxon>Paludibaculum</taxon>
    </lineage>
</organism>
<dbReference type="RefSeq" id="WP_194450297.1">
    <property type="nucleotide sequence ID" value="NZ_CP063849.1"/>
</dbReference>
<protein>
    <submittedName>
        <fullName evidence="8">Alcohol dehydrogenase catalytic domain-containing protein</fullName>
    </submittedName>
</protein>
<name>A0A7S7NRZ7_PALFE</name>
<keyword evidence="5" id="KW-0560">Oxidoreductase</keyword>
<keyword evidence="3" id="KW-0479">Metal-binding</keyword>
<dbReference type="Pfam" id="PF16912">
    <property type="entry name" value="Glu_dehyd_C"/>
    <property type="match status" value="1"/>
</dbReference>
<evidence type="ECO:0000256" key="5">
    <source>
        <dbReference type="ARBA" id="ARBA00023002"/>
    </source>
</evidence>
<feature type="domain" description="Alcohol dehydrogenase-like N-terminal" evidence="6">
    <location>
        <begin position="26"/>
        <end position="122"/>
    </location>
</feature>
<comment type="cofactor">
    <cofactor evidence="1">
        <name>Zn(2+)</name>
        <dbReference type="ChEBI" id="CHEBI:29105"/>
    </cofactor>
</comment>
<dbReference type="GO" id="GO:0016491">
    <property type="term" value="F:oxidoreductase activity"/>
    <property type="evidence" value="ECO:0007669"/>
    <property type="project" value="UniProtKB-KW"/>
</dbReference>
<evidence type="ECO:0000259" key="6">
    <source>
        <dbReference type="Pfam" id="PF08240"/>
    </source>
</evidence>
<dbReference type="Gene3D" id="3.40.50.720">
    <property type="entry name" value="NAD(P)-binding Rossmann-like Domain"/>
    <property type="match status" value="1"/>
</dbReference>
<keyword evidence="4" id="KW-0862">Zinc</keyword>
<evidence type="ECO:0000256" key="2">
    <source>
        <dbReference type="ARBA" id="ARBA00008072"/>
    </source>
</evidence>
<dbReference type="InterPro" id="IPR013154">
    <property type="entry name" value="ADH-like_N"/>
</dbReference>
<accession>A0A7S7NRZ7</accession>
<evidence type="ECO:0000256" key="3">
    <source>
        <dbReference type="ARBA" id="ARBA00022723"/>
    </source>
</evidence>
<dbReference type="SUPFAM" id="SSF51735">
    <property type="entry name" value="NAD(P)-binding Rossmann-fold domains"/>
    <property type="match status" value="1"/>
</dbReference>
<sequence>MRAIGLDFERRTLAERSLPQPLEPREDEVLLRVHEVGICATDRELSKFRFGLPPDGESFLTLGHEALAQVEVGNKDWARGSWVAPMIRRSCSPACDHCARGRRDLCQTGEYLERGINRAHGYLTPFTLDSGAELLAVPEGLLDVAALAEPLSVVEKAVETALRAHPMEPRTAVVTGAGPVGILTALLLQLKGLEVTVFSLEPEDHPRVRLLRKAGLAYLRDRIPARADLVFEAAGGNLNLLEWVAPCGVLMLIGAGEENLSLQPIRMLVDNLTVAGTVNAGRAHFQQAIEDLGRIQRPLLAAMIERRDIDQWRDSFGGPALIPKIVHRLD</sequence>
<dbReference type="Pfam" id="PF08240">
    <property type="entry name" value="ADH_N"/>
    <property type="match status" value="1"/>
</dbReference>